<feature type="domain" description="HTH araC/xylS-type" evidence="11">
    <location>
        <begin position="692"/>
        <end position="791"/>
    </location>
</feature>
<organism evidence="12 13">
    <name type="scientific">Paenibacillus filicis</name>
    <dbReference type="NCBI Taxonomy" id="669464"/>
    <lineage>
        <taxon>Bacteria</taxon>
        <taxon>Bacillati</taxon>
        <taxon>Bacillota</taxon>
        <taxon>Bacilli</taxon>
        <taxon>Bacillales</taxon>
        <taxon>Paenibacillaceae</taxon>
        <taxon>Paenibacillus</taxon>
    </lineage>
</organism>
<dbReference type="Pfam" id="PF02743">
    <property type="entry name" value="dCache_1"/>
    <property type="match status" value="1"/>
</dbReference>
<evidence type="ECO:0000256" key="4">
    <source>
        <dbReference type="ARBA" id="ARBA00022989"/>
    </source>
</evidence>
<evidence type="ECO:0000313" key="13">
    <source>
        <dbReference type="Proteomes" id="UP001469365"/>
    </source>
</evidence>
<dbReference type="InterPro" id="IPR009057">
    <property type="entry name" value="Homeodomain-like_sf"/>
</dbReference>
<evidence type="ECO:0000256" key="6">
    <source>
        <dbReference type="ARBA" id="ARBA00023125"/>
    </source>
</evidence>
<keyword evidence="13" id="KW-1185">Reference proteome</keyword>
<protein>
    <submittedName>
        <fullName evidence="12">AraC family transcriptional regulator</fullName>
    </submittedName>
</protein>
<dbReference type="InterPro" id="IPR018060">
    <property type="entry name" value="HTH_AraC"/>
</dbReference>
<feature type="compositionally biased region" description="Basic and acidic residues" evidence="9">
    <location>
        <begin position="786"/>
        <end position="801"/>
    </location>
</feature>
<keyword evidence="4 10" id="KW-1133">Transmembrane helix</keyword>
<keyword evidence="5" id="KW-0805">Transcription regulation</keyword>
<proteinExistence type="predicted"/>
<keyword evidence="7 10" id="KW-0472">Membrane</keyword>
<comment type="subcellular location">
    <subcellularLocation>
        <location evidence="1">Cell membrane</location>
        <topology evidence="1">Multi-pass membrane protein</topology>
    </subcellularLocation>
</comment>
<evidence type="ECO:0000256" key="3">
    <source>
        <dbReference type="ARBA" id="ARBA00022692"/>
    </source>
</evidence>
<keyword evidence="6" id="KW-0238">DNA-binding</keyword>
<evidence type="ECO:0000256" key="9">
    <source>
        <dbReference type="SAM" id="MobiDB-lite"/>
    </source>
</evidence>
<dbReference type="PROSITE" id="PS01124">
    <property type="entry name" value="HTH_ARAC_FAMILY_2"/>
    <property type="match status" value="1"/>
</dbReference>
<sequence length="801" mass="90691">MLRTWLRLRLYWRRNALLMKILLSYVVTGSILLSVLSYVLYVQFSRSMLSQIHEQSEQMLEQSYKVVETYWSSTLLYLSQFHVYYGVPTSLNDSVNAYSPIFKALFADAYESIEMGDISQKLTEIVNSNPLIESVYIYNAKADRVFSNVTVAQSVSEFFDRSVIGWIEGMAPGAERAVIPRRVSYSLAGKDEDYHAISVLFVEDELQGKPQAVLVFNLKQSALQQLVKSRTGDEPDRLFIIDRDGTAISHPKLEKVNTPLAEKENYIRKVLDGEPSGSFTDEVDGRRSLITYRKSDTTFGWIYVSVGDYEELLWNFSKLTRVMALMTLALIGVSMLIATLFTRNMYTPLLRLLRKARTSGQSPAGPDELSEYDYLNRTFDSLVSNVHELQASVRSGLPAMRAGMLKQLLQGELTDEDKVGDNVARLRIRLDGKRYAVSVLRLCAYRQLGAGRSVRDLSLLRFALMNIAAETLEPDWVVEVVDGETDHVAVIINLPEEDDSDTQGMEKLRGRLADVQSHAEHYLRVTLTAAVGHPVELRKQLHLSYGSALNSSEYRLIYGKSAILLYSDLAEVPRVAYAYPFELEKKLVEALRSGDREKAAELLEEVLEEIRRFTYDEILLSLTQLALALSELASSPSEDGEDDLPLSFKSIMQELAGCDDLEDVRLWFSQLNDRLAGLFKERRENKSKELVQRIKCFIEAHFRDSGLNVEGVSEHVALSPNYVRTLFKASTGQSLSAYISELRFTEAKRMLVETELHANRIAELSGFGSGKYFYSAFKKATGQTPDEYRKSGKSRRPDSHD</sequence>
<name>A0ABU9DEL4_9BACL</name>
<evidence type="ECO:0000259" key="11">
    <source>
        <dbReference type="PROSITE" id="PS01124"/>
    </source>
</evidence>
<evidence type="ECO:0000256" key="8">
    <source>
        <dbReference type="ARBA" id="ARBA00023163"/>
    </source>
</evidence>
<dbReference type="CDD" id="cd12912">
    <property type="entry name" value="PDC2_MCP_like"/>
    <property type="match status" value="1"/>
</dbReference>
<feature type="region of interest" description="Disordered" evidence="9">
    <location>
        <begin position="782"/>
        <end position="801"/>
    </location>
</feature>
<dbReference type="EMBL" id="JBBPCC010000002">
    <property type="protein sequence ID" value="MEK8127324.1"/>
    <property type="molecule type" value="Genomic_DNA"/>
</dbReference>
<feature type="transmembrane region" description="Helical" evidence="10">
    <location>
        <begin position="21"/>
        <end position="41"/>
    </location>
</feature>
<evidence type="ECO:0000256" key="2">
    <source>
        <dbReference type="ARBA" id="ARBA00022475"/>
    </source>
</evidence>
<dbReference type="PANTHER" id="PTHR43280">
    <property type="entry name" value="ARAC-FAMILY TRANSCRIPTIONAL REGULATOR"/>
    <property type="match status" value="1"/>
</dbReference>
<keyword evidence="3 10" id="KW-0812">Transmembrane</keyword>
<dbReference type="Gene3D" id="3.30.450.20">
    <property type="entry name" value="PAS domain"/>
    <property type="match status" value="1"/>
</dbReference>
<dbReference type="SUPFAM" id="SSF46689">
    <property type="entry name" value="Homeodomain-like"/>
    <property type="match status" value="1"/>
</dbReference>
<gene>
    <name evidence="12" type="ORF">WMW72_05290</name>
</gene>
<dbReference type="Pfam" id="PF12833">
    <property type="entry name" value="HTH_18"/>
    <property type="match status" value="1"/>
</dbReference>
<dbReference type="RefSeq" id="WP_341414376.1">
    <property type="nucleotide sequence ID" value="NZ_JBBPCC010000002.1"/>
</dbReference>
<dbReference type="Gene3D" id="1.10.10.60">
    <property type="entry name" value="Homeodomain-like"/>
    <property type="match status" value="2"/>
</dbReference>
<keyword evidence="8" id="KW-0804">Transcription</keyword>
<dbReference type="PANTHER" id="PTHR43280:SF10">
    <property type="entry name" value="REGULATORY PROTEIN POCR"/>
    <property type="match status" value="1"/>
</dbReference>
<dbReference type="Proteomes" id="UP001469365">
    <property type="component" value="Unassembled WGS sequence"/>
</dbReference>
<reference evidence="12 13" key="1">
    <citation type="submission" date="2024-04" db="EMBL/GenBank/DDBJ databases">
        <title>draft genome sequnece of Paenibacillus filicis.</title>
        <authorList>
            <person name="Kim D.-U."/>
        </authorList>
    </citation>
    <scope>NUCLEOTIDE SEQUENCE [LARGE SCALE GENOMIC DNA]</scope>
    <source>
        <strain evidence="12 13">KACC14197</strain>
    </source>
</reference>
<dbReference type="InterPro" id="IPR033479">
    <property type="entry name" value="dCache_1"/>
</dbReference>
<comment type="caution">
    <text evidence="12">The sequence shown here is derived from an EMBL/GenBank/DDBJ whole genome shotgun (WGS) entry which is preliminary data.</text>
</comment>
<evidence type="ECO:0000256" key="10">
    <source>
        <dbReference type="SAM" id="Phobius"/>
    </source>
</evidence>
<keyword evidence="2" id="KW-1003">Cell membrane</keyword>
<evidence type="ECO:0000256" key="5">
    <source>
        <dbReference type="ARBA" id="ARBA00023015"/>
    </source>
</evidence>
<accession>A0ABU9DEL4</accession>
<evidence type="ECO:0000256" key="1">
    <source>
        <dbReference type="ARBA" id="ARBA00004651"/>
    </source>
</evidence>
<evidence type="ECO:0000313" key="12">
    <source>
        <dbReference type="EMBL" id="MEK8127324.1"/>
    </source>
</evidence>
<dbReference type="SMART" id="SM00342">
    <property type="entry name" value="HTH_ARAC"/>
    <property type="match status" value="1"/>
</dbReference>
<evidence type="ECO:0000256" key="7">
    <source>
        <dbReference type="ARBA" id="ARBA00023136"/>
    </source>
</evidence>